<dbReference type="Proteomes" id="UP000574390">
    <property type="component" value="Unassembled WGS sequence"/>
</dbReference>
<protein>
    <submittedName>
        <fullName evidence="2">Uncharacterized protein</fullName>
    </submittedName>
</protein>
<feature type="non-terminal residue" evidence="2">
    <location>
        <position position="1"/>
    </location>
</feature>
<dbReference type="EMBL" id="JABANM010011375">
    <property type="protein sequence ID" value="KAF4737823.1"/>
    <property type="molecule type" value="Genomic_DNA"/>
</dbReference>
<reference evidence="2 3" key="1">
    <citation type="submission" date="2020-04" db="EMBL/GenBank/DDBJ databases">
        <title>Perkinsus olseni comparative genomics.</title>
        <authorList>
            <person name="Bogema D.R."/>
        </authorList>
    </citation>
    <scope>NUCLEOTIDE SEQUENCE [LARGE SCALE GENOMIC DNA]</scope>
    <source>
        <strain evidence="2">ATCC PRA-205</strain>
    </source>
</reference>
<sequence length="173" mass="18670">LESNGRRLGRGSSLKAVEEVSSSFTGYDLKMLLLEQHIVDVPPRFFSLGLNMDLQTQTMALDDETVLGDVCSAPGRASIYVKVDDKVYLELSDEDRCNEILAVVQQYADTKKKERADSDVVMADADDDVVALDDVDGPSSPRPRDEGGLQGSVFRDVLPSPPPAAAGLPTTIA</sequence>
<name>A0A7J6SYA0_PEROL</name>
<accession>A0A7J6SYA0</accession>
<feature type="non-terminal residue" evidence="2">
    <location>
        <position position="173"/>
    </location>
</feature>
<evidence type="ECO:0000313" key="2">
    <source>
        <dbReference type="EMBL" id="KAF4737823.1"/>
    </source>
</evidence>
<organism evidence="2 3">
    <name type="scientific">Perkinsus olseni</name>
    <name type="common">Perkinsus atlanticus</name>
    <dbReference type="NCBI Taxonomy" id="32597"/>
    <lineage>
        <taxon>Eukaryota</taxon>
        <taxon>Sar</taxon>
        <taxon>Alveolata</taxon>
        <taxon>Perkinsozoa</taxon>
        <taxon>Perkinsea</taxon>
        <taxon>Perkinsida</taxon>
        <taxon>Perkinsidae</taxon>
        <taxon>Perkinsus</taxon>
    </lineage>
</organism>
<dbReference type="AlphaFoldDB" id="A0A7J6SYA0"/>
<evidence type="ECO:0000313" key="3">
    <source>
        <dbReference type="Proteomes" id="UP000574390"/>
    </source>
</evidence>
<gene>
    <name evidence="2" type="ORF">FOZ62_016258</name>
</gene>
<proteinExistence type="predicted"/>
<comment type="caution">
    <text evidence="2">The sequence shown here is derived from an EMBL/GenBank/DDBJ whole genome shotgun (WGS) entry which is preliminary data.</text>
</comment>
<feature type="region of interest" description="Disordered" evidence="1">
    <location>
        <begin position="127"/>
        <end position="173"/>
    </location>
</feature>
<feature type="compositionally biased region" description="Acidic residues" evidence="1">
    <location>
        <begin position="127"/>
        <end position="136"/>
    </location>
</feature>
<evidence type="ECO:0000256" key="1">
    <source>
        <dbReference type="SAM" id="MobiDB-lite"/>
    </source>
</evidence>